<evidence type="ECO:0000256" key="2">
    <source>
        <dbReference type="ARBA" id="ARBA00007400"/>
    </source>
</evidence>
<name>A0ABW2Y6N7_9BIFI</name>
<evidence type="ECO:0000256" key="6">
    <source>
        <dbReference type="ARBA" id="ARBA00023136"/>
    </source>
</evidence>
<comment type="caution">
    <text evidence="9">The sequence shown here is derived from an EMBL/GenBank/DDBJ whole genome shotgun (WGS) entry which is preliminary data.</text>
</comment>
<accession>A0ABW2Y6N7</accession>
<evidence type="ECO:0000256" key="7">
    <source>
        <dbReference type="SAM" id="Phobius"/>
    </source>
</evidence>
<feature type="transmembrane region" description="Helical" evidence="7">
    <location>
        <begin position="84"/>
        <end position="104"/>
    </location>
</feature>
<dbReference type="PANTHER" id="PTHR40074">
    <property type="entry name" value="O-ACETYLTRANSFERASE WECH"/>
    <property type="match status" value="1"/>
</dbReference>
<dbReference type="RefSeq" id="WP_377938413.1">
    <property type="nucleotide sequence ID" value="NZ_JBHTHQ010000013.1"/>
</dbReference>
<organism evidence="9 10">
    <name type="scientific">Alloscardovia venturai</name>
    <dbReference type="NCBI Taxonomy" id="1769421"/>
    <lineage>
        <taxon>Bacteria</taxon>
        <taxon>Bacillati</taxon>
        <taxon>Actinomycetota</taxon>
        <taxon>Actinomycetes</taxon>
        <taxon>Bifidobacteriales</taxon>
        <taxon>Bifidobacteriaceae</taxon>
        <taxon>Alloscardovia</taxon>
    </lineage>
</organism>
<evidence type="ECO:0000256" key="4">
    <source>
        <dbReference type="ARBA" id="ARBA00022692"/>
    </source>
</evidence>
<gene>
    <name evidence="9" type="ORF">ACFQY8_02895</name>
</gene>
<keyword evidence="6 7" id="KW-0472">Membrane</keyword>
<comment type="similarity">
    <text evidence="2">Belongs to the acyltransferase 3 family.</text>
</comment>
<evidence type="ECO:0000256" key="5">
    <source>
        <dbReference type="ARBA" id="ARBA00022989"/>
    </source>
</evidence>
<dbReference type="GO" id="GO:0016746">
    <property type="term" value="F:acyltransferase activity"/>
    <property type="evidence" value="ECO:0007669"/>
    <property type="project" value="UniProtKB-KW"/>
</dbReference>
<keyword evidence="10" id="KW-1185">Reference proteome</keyword>
<sequence length="397" mass="45331">MVHNPDTIAHTPRKRIVGYDAAKAISMFLVVLIHLTYYTSAFPNTFFSSTISSLAVYCCPVFFMVNGALLLPRTFSFSKHFKRTGMLIGIVFLWRCFSFIPYFLLSSPHLNAHEVVYYLLMGNIDSLPTGYFWFINALIGIYLIYPWVKLIFDQKDKRYLYTMMGVLAVFSILLPSIQNILHIVDHFFGRNFASLFNSIEELNVWGQRGNAVLYFLLGGLLGKNVVAHNSPANNPDDIHTLPTHSQSQRFFSRFAHSPVFLLLSFIVMHAIVSLILLSERQWDPTRLFADDGYRLLPSFMGSIILFLLCFSGKIPRWLAVFSEFIGKNTFGIYMLHVFFLLAIHNLQAHGFLLLEPSLPTWLSVLFNLLLVLAVVVLTAAVSELAKKIPYVRKMFTL</sequence>
<evidence type="ECO:0000313" key="10">
    <source>
        <dbReference type="Proteomes" id="UP001597036"/>
    </source>
</evidence>
<feature type="transmembrane region" description="Helical" evidence="7">
    <location>
        <begin position="160"/>
        <end position="184"/>
    </location>
</feature>
<keyword evidence="5 7" id="KW-1133">Transmembrane helix</keyword>
<comment type="subcellular location">
    <subcellularLocation>
        <location evidence="1">Cell membrane</location>
        <topology evidence="1">Multi-pass membrane protein</topology>
    </subcellularLocation>
</comment>
<evidence type="ECO:0000256" key="3">
    <source>
        <dbReference type="ARBA" id="ARBA00022475"/>
    </source>
</evidence>
<keyword evidence="3" id="KW-1003">Cell membrane</keyword>
<reference evidence="10" key="1">
    <citation type="journal article" date="2019" name="Int. J. Syst. Evol. Microbiol.">
        <title>The Global Catalogue of Microorganisms (GCM) 10K type strain sequencing project: providing services to taxonomists for standard genome sequencing and annotation.</title>
        <authorList>
            <consortium name="The Broad Institute Genomics Platform"/>
            <consortium name="The Broad Institute Genome Sequencing Center for Infectious Disease"/>
            <person name="Wu L."/>
            <person name="Ma J."/>
        </authorList>
    </citation>
    <scope>NUCLEOTIDE SEQUENCE [LARGE SCALE GENOMIC DNA]</scope>
    <source>
        <strain evidence="10">CCM 8604</strain>
    </source>
</reference>
<dbReference type="InterPro" id="IPR002656">
    <property type="entry name" value="Acyl_transf_3_dom"/>
</dbReference>
<feature type="transmembrane region" description="Helical" evidence="7">
    <location>
        <begin position="51"/>
        <end position="72"/>
    </location>
</feature>
<feature type="transmembrane region" description="Helical" evidence="7">
    <location>
        <begin position="298"/>
        <end position="318"/>
    </location>
</feature>
<feature type="transmembrane region" description="Helical" evidence="7">
    <location>
        <begin position="259"/>
        <end position="278"/>
    </location>
</feature>
<evidence type="ECO:0000256" key="1">
    <source>
        <dbReference type="ARBA" id="ARBA00004651"/>
    </source>
</evidence>
<feature type="transmembrane region" description="Helical" evidence="7">
    <location>
        <begin position="330"/>
        <end position="352"/>
    </location>
</feature>
<dbReference type="Pfam" id="PF01757">
    <property type="entry name" value="Acyl_transf_3"/>
    <property type="match status" value="1"/>
</dbReference>
<dbReference type="EMBL" id="JBHTHQ010000013">
    <property type="protein sequence ID" value="MFD0704698.1"/>
    <property type="molecule type" value="Genomic_DNA"/>
</dbReference>
<evidence type="ECO:0000259" key="8">
    <source>
        <dbReference type="Pfam" id="PF01757"/>
    </source>
</evidence>
<feature type="transmembrane region" description="Helical" evidence="7">
    <location>
        <begin position="204"/>
        <end position="222"/>
    </location>
</feature>
<dbReference type="Proteomes" id="UP001597036">
    <property type="component" value="Unassembled WGS sequence"/>
</dbReference>
<feature type="transmembrane region" description="Helical" evidence="7">
    <location>
        <begin position="130"/>
        <end position="148"/>
    </location>
</feature>
<feature type="transmembrane region" description="Helical" evidence="7">
    <location>
        <begin position="364"/>
        <end position="385"/>
    </location>
</feature>
<keyword evidence="9" id="KW-0808">Transferase</keyword>
<dbReference type="PANTHER" id="PTHR40074:SF2">
    <property type="entry name" value="O-ACETYLTRANSFERASE WECH"/>
    <property type="match status" value="1"/>
</dbReference>
<evidence type="ECO:0000313" key="9">
    <source>
        <dbReference type="EMBL" id="MFD0704698.1"/>
    </source>
</evidence>
<keyword evidence="4 7" id="KW-0812">Transmembrane</keyword>
<keyword evidence="9" id="KW-0012">Acyltransferase</keyword>
<feature type="domain" description="Acyltransferase 3" evidence="8">
    <location>
        <begin position="17"/>
        <end position="378"/>
    </location>
</feature>
<protein>
    <submittedName>
        <fullName evidence="9">Acyltransferase</fullName>
    </submittedName>
</protein>
<feature type="transmembrane region" description="Helical" evidence="7">
    <location>
        <begin position="21"/>
        <end position="39"/>
    </location>
</feature>
<proteinExistence type="inferred from homology"/>